<keyword evidence="1" id="KW-0732">Signal</keyword>
<dbReference type="Proteomes" id="UP001244552">
    <property type="component" value="Unassembled WGS sequence"/>
</dbReference>
<accession>A0ABU0MGM0</accession>
<dbReference type="Gene3D" id="2.40.160.20">
    <property type="match status" value="1"/>
</dbReference>
<proteinExistence type="predicted"/>
<evidence type="ECO:0008006" key="4">
    <source>
        <dbReference type="Google" id="ProtNLM"/>
    </source>
</evidence>
<feature type="chain" id="PRO_5046470806" description="Lipid A 3-O-deacylase" evidence="1">
    <location>
        <begin position="24"/>
        <end position="183"/>
    </location>
</feature>
<protein>
    <recommendedName>
        <fullName evidence="4">Lipid A 3-O-deacylase</fullName>
    </recommendedName>
</protein>
<comment type="caution">
    <text evidence="2">The sequence shown here is derived from an EMBL/GenBank/DDBJ whole genome shotgun (WGS) entry which is preliminary data.</text>
</comment>
<gene>
    <name evidence="2" type="ORF">QO018_001421</name>
</gene>
<dbReference type="InterPro" id="IPR018550">
    <property type="entry name" value="Lipid-A_deacylase-rel"/>
</dbReference>
<reference evidence="2 3" key="1">
    <citation type="submission" date="2023-07" db="EMBL/GenBank/DDBJ databases">
        <title>Genomic Encyclopedia of Type Strains, Phase IV (KMG-IV): sequencing the most valuable type-strain genomes for metagenomic binning, comparative biology and taxonomic classification.</title>
        <authorList>
            <person name="Goeker M."/>
        </authorList>
    </citation>
    <scope>NUCLEOTIDE SEQUENCE [LARGE SCALE GENOMIC DNA]</scope>
    <source>
        <strain evidence="2 3">DSM 19922</strain>
    </source>
</reference>
<evidence type="ECO:0000313" key="3">
    <source>
        <dbReference type="Proteomes" id="UP001244552"/>
    </source>
</evidence>
<evidence type="ECO:0000313" key="2">
    <source>
        <dbReference type="EMBL" id="MDQ0532577.1"/>
    </source>
</evidence>
<feature type="signal peptide" evidence="1">
    <location>
        <begin position="1"/>
        <end position="23"/>
    </location>
</feature>
<dbReference type="RefSeq" id="WP_209979521.1">
    <property type="nucleotide sequence ID" value="NZ_JAGINO010000003.1"/>
</dbReference>
<sequence length="183" mass="19803">MKTALCAIGLAISAALIPIAAQAASDQNENVPLLTLGLGGFDQNAFWASSKGRHKSVEGRIEYRFGTSLIPFLEPVTTMRPWLGADVNTDAGLWTGGGFLLDFTFGNFVVTPSVGVGLWSRGNSKDLGYPVEFRTTLEGGYRFDDQSRLTVFYSHKSNAGFSDDNHGVDSFGLSYHIPVSKLF</sequence>
<evidence type="ECO:0000256" key="1">
    <source>
        <dbReference type="SAM" id="SignalP"/>
    </source>
</evidence>
<dbReference type="EMBL" id="JAUSVU010000003">
    <property type="protein sequence ID" value="MDQ0532577.1"/>
    <property type="molecule type" value="Genomic_DNA"/>
</dbReference>
<keyword evidence="3" id="KW-1185">Reference proteome</keyword>
<organism evidence="2 3">
    <name type="scientific">Azospirillum picis</name>
    <dbReference type="NCBI Taxonomy" id="488438"/>
    <lineage>
        <taxon>Bacteria</taxon>
        <taxon>Pseudomonadati</taxon>
        <taxon>Pseudomonadota</taxon>
        <taxon>Alphaproteobacteria</taxon>
        <taxon>Rhodospirillales</taxon>
        <taxon>Azospirillaceae</taxon>
        <taxon>Azospirillum</taxon>
    </lineage>
</organism>
<dbReference type="Pfam" id="PF09411">
    <property type="entry name" value="PagL"/>
    <property type="match status" value="1"/>
</dbReference>
<name>A0ABU0MGM0_9PROT</name>